<dbReference type="Pfam" id="PF00014">
    <property type="entry name" value="Kunitz_BPTI"/>
    <property type="match status" value="2"/>
</dbReference>
<evidence type="ECO:0000313" key="3">
    <source>
        <dbReference type="Proteomes" id="UP000887575"/>
    </source>
</evidence>
<dbReference type="PANTHER" id="PTHR46339">
    <property type="entry name" value="PROTEIN CBG15282-RELATED"/>
    <property type="match status" value="1"/>
</dbReference>
<proteinExistence type="predicted"/>
<dbReference type="PROSITE" id="PS50279">
    <property type="entry name" value="BPTI_KUNITZ_2"/>
    <property type="match status" value="2"/>
</dbReference>
<dbReference type="WBParaSite" id="MBELARI_LOCUS18391">
    <property type="protein sequence ID" value="MBELARI_LOCUS18391"/>
    <property type="gene ID" value="MBELARI_LOCUS18391"/>
</dbReference>
<organism evidence="3 4">
    <name type="scientific">Mesorhabditis belari</name>
    <dbReference type="NCBI Taxonomy" id="2138241"/>
    <lineage>
        <taxon>Eukaryota</taxon>
        <taxon>Metazoa</taxon>
        <taxon>Ecdysozoa</taxon>
        <taxon>Nematoda</taxon>
        <taxon>Chromadorea</taxon>
        <taxon>Rhabditida</taxon>
        <taxon>Rhabditina</taxon>
        <taxon>Rhabditomorpha</taxon>
        <taxon>Rhabditoidea</taxon>
        <taxon>Rhabditidae</taxon>
        <taxon>Mesorhabditinae</taxon>
        <taxon>Mesorhabditis</taxon>
    </lineage>
</organism>
<dbReference type="InterPro" id="IPR053014">
    <property type="entry name" value="Cuticle_assoc_divergent"/>
</dbReference>
<evidence type="ECO:0000313" key="4">
    <source>
        <dbReference type="WBParaSite" id="MBELARI_LOCUS18391"/>
    </source>
</evidence>
<dbReference type="PANTHER" id="PTHR46339:SF10">
    <property type="entry name" value="BPTI_KUNITZ INHIBITOR DOMAIN-CONTAINING PROTEIN"/>
    <property type="match status" value="1"/>
</dbReference>
<sequence>MKSLLFFIAFFYFSSAELDCSSSRDAGYSCSSGSPKKFFYFDKRAKVCQPLFYKGCGGNENRYETAAECKEKCLNEGKTTGNGGEKHEENETEMKLVLKAGHEQWTHATKCNATFLIPNHKYIECTNGGCPENHSCYNGNCCPNRDYVCSLPDENGDFQEGVDDKPRFGWSDQWHTCVRFSYYGANGNYNNFPNFNLCQKYCNPKNRH</sequence>
<keyword evidence="1" id="KW-0732">Signal</keyword>
<name>A0AAF3EW21_9BILA</name>
<keyword evidence="3" id="KW-1185">Reference proteome</keyword>
<evidence type="ECO:0000259" key="2">
    <source>
        <dbReference type="PROSITE" id="PS50279"/>
    </source>
</evidence>
<feature type="domain" description="BPTI/Kunitz inhibitor" evidence="2">
    <location>
        <begin position="20"/>
        <end position="73"/>
    </location>
</feature>
<dbReference type="AlphaFoldDB" id="A0AAF3EW21"/>
<feature type="domain" description="BPTI/Kunitz inhibitor" evidence="2">
    <location>
        <begin position="149"/>
        <end position="202"/>
    </location>
</feature>
<dbReference type="GO" id="GO:0004867">
    <property type="term" value="F:serine-type endopeptidase inhibitor activity"/>
    <property type="evidence" value="ECO:0007669"/>
    <property type="project" value="InterPro"/>
</dbReference>
<feature type="signal peptide" evidence="1">
    <location>
        <begin position="1"/>
        <end position="16"/>
    </location>
</feature>
<reference evidence="4" key="1">
    <citation type="submission" date="2024-02" db="UniProtKB">
        <authorList>
            <consortium name="WormBaseParasite"/>
        </authorList>
    </citation>
    <scope>IDENTIFICATION</scope>
</reference>
<dbReference type="SMART" id="SM00131">
    <property type="entry name" value="KU"/>
    <property type="match status" value="2"/>
</dbReference>
<feature type="chain" id="PRO_5042095277" evidence="1">
    <location>
        <begin position="17"/>
        <end position="208"/>
    </location>
</feature>
<dbReference type="SUPFAM" id="SSF57362">
    <property type="entry name" value="BPTI-like"/>
    <property type="match status" value="2"/>
</dbReference>
<evidence type="ECO:0000256" key="1">
    <source>
        <dbReference type="SAM" id="SignalP"/>
    </source>
</evidence>
<dbReference type="InterPro" id="IPR002223">
    <property type="entry name" value="Kunitz_BPTI"/>
</dbReference>
<dbReference type="InterPro" id="IPR036880">
    <property type="entry name" value="Kunitz_BPTI_sf"/>
</dbReference>
<dbReference type="Gene3D" id="4.10.410.10">
    <property type="entry name" value="Pancreatic trypsin inhibitor Kunitz domain"/>
    <property type="match status" value="2"/>
</dbReference>
<dbReference type="Proteomes" id="UP000887575">
    <property type="component" value="Unassembled WGS sequence"/>
</dbReference>
<accession>A0AAF3EW21</accession>
<protein>
    <submittedName>
        <fullName evidence="4">BPTI/Kunitz inhibitor domain-containing protein</fullName>
    </submittedName>
</protein>